<gene>
    <name evidence="2" type="ORF">GGE60_000977</name>
</gene>
<dbReference type="AlphaFoldDB" id="A0A7W6ZQJ2"/>
<keyword evidence="1" id="KW-0812">Transmembrane</keyword>
<keyword evidence="1" id="KW-0472">Membrane</keyword>
<accession>A0A7W6ZQJ2</accession>
<dbReference type="EMBL" id="JACIIG010000002">
    <property type="protein sequence ID" value="MBB4566876.1"/>
    <property type="molecule type" value="Genomic_DNA"/>
</dbReference>
<protein>
    <submittedName>
        <fullName evidence="2">Uncharacterized protein</fullName>
    </submittedName>
</protein>
<name>A0A7W6ZQJ2_9HYPH</name>
<comment type="caution">
    <text evidence="2">The sequence shown here is derived from an EMBL/GenBank/DDBJ whole genome shotgun (WGS) entry which is preliminary data.</text>
</comment>
<dbReference type="Proteomes" id="UP000543836">
    <property type="component" value="Unassembled WGS sequence"/>
</dbReference>
<evidence type="ECO:0000313" key="2">
    <source>
        <dbReference type="EMBL" id="MBB4566876.1"/>
    </source>
</evidence>
<reference evidence="2 3" key="1">
    <citation type="submission" date="2020-08" db="EMBL/GenBank/DDBJ databases">
        <title>Genomic Encyclopedia of Type Strains, Phase IV (KMG-V): Genome sequencing to study the core and pangenomes of soil and plant-associated prokaryotes.</title>
        <authorList>
            <person name="Whitman W."/>
        </authorList>
    </citation>
    <scope>NUCLEOTIDE SEQUENCE [LARGE SCALE GENOMIC DNA]</scope>
    <source>
        <strain evidence="2 3">SEMIA 492</strain>
    </source>
</reference>
<feature type="transmembrane region" description="Helical" evidence="1">
    <location>
        <begin position="12"/>
        <end position="33"/>
    </location>
</feature>
<organism evidence="2 3">
    <name type="scientific">Rhizobium leucaenae</name>
    <dbReference type="NCBI Taxonomy" id="29450"/>
    <lineage>
        <taxon>Bacteria</taxon>
        <taxon>Pseudomonadati</taxon>
        <taxon>Pseudomonadota</taxon>
        <taxon>Alphaproteobacteria</taxon>
        <taxon>Hyphomicrobiales</taxon>
        <taxon>Rhizobiaceae</taxon>
        <taxon>Rhizobium/Agrobacterium group</taxon>
        <taxon>Rhizobium</taxon>
    </lineage>
</organism>
<evidence type="ECO:0000313" key="3">
    <source>
        <dbReference type="Proteomes" id="UP000543836"/>
    </source>
</evidence>
<evidence type="ECO:0000256" key="1">
    <source>
        <dbReference type="SAM" id="Phobius"/>
    </source>
</evidence>
<keyword evidence="1" id="KW-1133">Transmembrane helix</keyword>
<keyword evidence="3" id="KW-1185">Reference proteome</keyword>
<dbReference type="RefSeq" id="WP_154668533.1">
    <property type="nucleotide sequence ID" value="NZ_JACIIG010000002.1"/>
</dbReference>
<sequence>MPSLEHGKYRALIVYIVMIAVAACILIAGAITFRERQPERPGQPSPHALDQSQ</sequence>
<proteinExistence type="predicted"/>